<evidence type="ECO:0000313" key="6">
    <source>
        <dbReference type="Proteomes" id="UP000629098"/>
    </source>
</evidence>
<organism evidence="5 6">
    <name type="scientific">Iningainema tapete BLCC-T55</name>
    <dbReference type="NCBI Taxonomy" id="2748662"/>
    <lineage>
        <taxon>Bacteria</taxon>
        <taxon>Bacillati</taxon>
        <taxon>Cyanobacteriota</taxon>
        <taxon>Cyanophyceae</taxon>
        <taxon>Nostocales</taxon>
        <taxon>Scytonemataceae</taxon>
        <taxon>Iningainema tapete</taxon>
    </lineage>
</organism>
<dbReference type="InterPro" id="IPR016032">
    <property type="entry name" value="Sig_transdc_resp-reg_C-effctor"/>
</dbReference>
<name>A0A8J7BZZ6_9CYAN</name>
<reference evidence="5" key="1">
    <citation type="submission" date="2020-09" db="EMBL/GenBank/DDBJ databases">
        <title>Iningainema tapete sp. nov. (Scytonemataceae, Cyanobacteria) from greenhouses in central Florida (USA) produces two types of nodularin with biosynthetic potential for microcystin-LR and anabaenopeptins.</title>
        <authorList>
            <person name="Berthold D.E."/>
            <person name="Lefler F.W."/>
            <person name="Huang I.-S."/>
            <person name="Abdulla H."/>
            <person name="Zimba P.V."/>
            <person name="Laughinghouse H.D. IV."/>
        </authorList>
    </citation>
    <scope>NUCLEOTIDE SEQUENCE</scope>
    <source>
        <strain evidence="5">BLCCT55</strain>
    </source>
</reference>
<dbReference type="EMBL" id="JACXAE010000134">
    <property type="protein sequence ID" value="MBD2778802.1"/>
    <property type="molecule type" value="Genomic_DNA"/>
</dbReference>
<accession>A0A8J7BZZ6</accession>
<dbReference type="PROSITE" id="PS50043">
    <property type="entry name" value="HTH_LUXR_2"/>
    <property type="match status" value="1"/>
</dbReference>
<dbReference type="PRINTS" id="PR00038">
    <property type="entry name" value="HTHLUXR"/>
</dbReference>
<evidence type="ECO:0000256" key="2">
    <source>
        <dbReference type="ARBA" id="ARBA00023125"/>
    </source>
</evidence>
<dbReference type="Gene3D" id="1.10.10.10">
    <property type="entry name" value="Winged helix-like DNA-binding domain superfamily/Winged helix DNA-binding domain"/>
    <property type="match status" value="1"/>
</dbReference>
<evidence type="ECO:0000256" key="1">
    <source>
        <dbReference type="ARBA" id="ARBA00023015"/>
    </source>
</evidence>
<dbReference type="GO" id="GO:0003677">
    <property type="term" value="F:DNA binding"/>
    <property type="evidence" value="ECO:0007669"/>
    <property type="project" value="UniProtKB-KW"/>
</dbReference>
<feature type="domain" description="HTH luxR-type" evidence="4">
    <location>
        <begin position="24"/>
        <end position="89"/>
    </location>
</feature>
<keyword evidence="2" id="KW-0238">DNA-binding</keyword>
<dbReference type="PANTHER" id="PTHR44688">
    <property type="entry name" value="DNA-BINDING TRANSCRIPTIONAL ACTIVATOR DEVR_DOSR"/>
    <property type="match status" value="1"/>
</dbReference>
<dbReference type="SUPFAM" id="SSF46894">
    <property type="entry name" value="C-terminal effector domain of the bipartite response regulators"/>
    <property type="match status" value="1"/>
</dbReference>
<dbReference type="InterPro" id="IPR036388">
    <property type="entry name" value="WH-like_DNA-bd_sf"/>
</dbReference>
<gene>
    <name evidence="5" type="ORF">ICL16_43855</name>
</gene>
<keyword evidence="6" id="KW-1185">Reference proteome</keyword>
<dbReference type="SMART" id="SM00421">
    <property type="entry name" value="HTH_LUXR"/>
    <property type="match status" value="1"/>
</dbReference>
<protein>
    <submittedName>
        <fullName evidence="5">Helix-turn-helix transcriptional regulator</fullName>
    </submittedName>
</protein>
<keyword evidence="1" id="KW-0805">Transcription regulation</keyword>
<evidence type="ECO:0000256" key="3">
    <source>
        <dbReference type="ARBA" id="ARBA00023163"/>
    </source>
</evidence>
<dbReference type="PANTHER" id="PTHR44688:SF16">
    <property type="entry name" value="DNA-BINDING TRANSCRIPTIONAL ACTIVATOR DEVR_DOSR"/>
    <property type="match status" value="1"/>
</dbReference>
<dbReference type="Proteomes" id="UP000629098">
    <property type="component" value="Unassembled WGS sequence"/>
</dbReference>
<sequence>MVNEVILESDVDGVHYCLVRCCPQSQEKINLSPREQAIAKLVAQGFPNKLIGSSLHISPWTVATHIRRIFVKLGVSSRTAMITRLLEFNLLHLND</sequence>
<dbReference type="GO" id="GO:0006355">
    <property type="term" value="P:regulation of DNA-templated transcription"/>
    <property type="evidence" value="ECO:0007669"/>
    <property type="project" value="InterPro"/>
</dbReference>
<comment type="caution">
    <text evidence="5">The sequence shown here is derived from an EMBL/GenBank/DDBJ whole genome shotgun (WGS) entry which is preliminary data.</text>
</comment>
<proteinExistence type="predicted"/>
<keyword evidence="3" id="KW-0804">Transcription</keyword>
<evidence type="ECO:0000259" key="4">
    <source>
        <dbReference type="PROSITE" id="PS50043"/>
    </source>
</evidence>
<evidence type="ECO:0000313" key="5">
    <source>
        <dbReference type="EMBL" id="MBD2778802.1"/>
    </source>
</evidence>
<dbReference type="InterPro" id="IPR000792">
    <property type="entry name" value="Tscrpt_reg_LuxR_C"/>
</dbReference>
<dbReference type="Pfam" id="PF00196">
    <property type="entry name" value="GerE"/>
    <property type="match status" value="1"/>
</dbReference>
<dbReference type="AlphaFoldDB" id="A0A8J7BZZ6"/>
<dbReference type="CDD" id="cd06170">
    <property type="entry name" value="LuxR_C_like"/>
    <property type="match status" value="1"/>
</dbReference>
<dbReference type="PROSITE" id="PS00622">
    <property type="entry name" value="HTH_LUXR_1"/>
    <property type="match status" value="1"/>
</dbReference>